<dbReference type="PATRIC" id="fig|171383.3.peg.3893"/>
<gene>
    <name evidence="1" type="ORF">AKJ31_19085</name>
</gene>
<dbReference type="STRING" id="171383.AKJ31_19085"/>
<organism evidence="1 2">
    <name type="scientific">Vibrio hepatarius</name>
    <dbReference type="NCBI Taxonomy" id="171383"/>
    <lineage>
        <taxon>Bacteria</taxon>
        <taxon>Pseudomonadati</taxon>
        <taxon>Pseudomonadota</taxon>
        <taxon>Gammaproteobacteria</taxon>
        <taxon>Vibrionales</taxon>
        <taxon>Vibrionaceae</taxon>
        <taxon>Vibrio</taxon>
        <taxon>Vibrio oreintalis group</taxon>
    </lineage>
</organism>
<keyword evidence="2" id="KW-1185">Reference proteome</keyword>
<reference evidence="2" key="1">
    <citation type="submission" date="2015-08" db="EMBL/GenBank/DDBJ databases">
        <title>Vibrio galatheae sp. nov., a novel member of the Vibrionaceae family isolated from the Solomon Islands.</title>
        <authorList>
            <person name="Giubergia S."/>
            <person name="Machado H."/>
            <person name="Mateiu R.V."/>
            <person name="Gram L."/>
        </authorList>
    </citation>
    <scope>NUCLEOTIDE SEQUENCE [LARGE SCALE GENOMIC DNA]</scope>
    <source>
        <strain evidence="2">DSM 19134</strain>
    </source>
</reference>
<comment type="caution">
    <text evidence="1">The sequence shown here is derived from an EMBL/GenBank/DDBJ whole genome shotgun (WGS) entry which is preliminary data.</text>
</comment>
<dbReference type="AlphaFoldDB" id="A0A0M0HWN9"/>
<sequence length="130" mass="14742">MLYFPNSETTPHWFGGCRPFSDNDVVVAWYRHTVFSIFLQKAENGSPYYELALQLGITIEALIGKEVSPELYVEVIQDRSLLEKMITPDTPATVIEMANRFLNMDSKYYSIVLTAPMAVLSEHLRSCATS</sequence>
<evidence type="ECO:0000313" key="1">
    <source>
        <dbReference type="EMBL" id="KOO06048.1"/>
    </source>
</evidence>
<name>A0A0M0HWN9_9VIBR</name>
<accession>A0A0M0HWN9</accession>
<dbReference type="EMBL" id="LHPI01000021">
    <property type="protein sequence ID" value="KOO06048.1"/>
    <property type="molecule type" value="Genomic_DNA"/>
</dbReference>
<protein>
    <submittedName>
        <fullName evidence="1">Uncharacterized protein</fullName>
    </submittedName>
</protein>
<evidence type="ECO:0000313" key="2">
    <source>
        <dbReference type="Proteomes" id="UP000037530"/>
    </source>
</evidence>
<dbReference type="Proteomes" id="UP000037530">
    <property type="component" value="Unassembled WGS sequence"/>
</dbReference>
<proteinExistence type="predicted"/>